<dbReference type="Proteomes" id="UP000054773">
    <property type="component" value="Unassembled WGS sequence"/>
</dbReference>
<keyword evidence="6" id="KW-1185">Reference proteome</keyword>
<evidence type="ECO:0000256" key="4">
    <source>
        <dbReference type="SAM" id="Phobius"/>
    </source>
</evidence>
<sequence>MTKKTWMILGATSIIANEFAHLAAAAGHSLILVGRDTLQLDVIADDLTLRHRVACEVLTADLSEDIRGLLKTIQTMEQELSLFIAHSFIVENNQLNPSAISLLVKTNILSTVQVIHTYMNKQQSEHQLLFLSSVAACRGRARNSFYGASKAAVEIYLEGLQQEAGPSTTITVARLGFIDTVQTYGMPGVFYASPPKACAKACWDNLHRKKRRFYHPGFWRFLMTVIKYMPFFVYRRMGSV</sequence>
<dbReference type="EMBL" id="LNYA01000003">
    <property type="protein sequence ID" value="KTC99444.1"/>
    <property type="molecule type" value="Genomic_DNA"/>
</dbReference>
<dbReference type="InterPro" id="IPR020904">
    <property type="entry name" value="Sc_DH/Rdtase_CS"/>
</dbReference>
<comment type="similarity">
    <text evidence="1">Belongs to the short-chain dehydrogenases/reductases (SDR) family.</text>
</comment>
<evidence type="ECO:0000313" key="6">
    <source>
        <dbReference type="Proteomes" id="UP000054773"/>
    </source>
</evidence>
<dbReference type="OrthoDB" id="335726at2"/>
<dbReference type="PROSITE" id="PS00061">
    <property type="entry name" value="ADH_SHORT"/>
    <property type="match status" value="1"/>
</dbReference>
<proteinExistence type="inferred from homology"/>
<reference evidence="5 6" key="1">
    <citation type="submission" date="2015-11" db="EMBL/GenBank/DDBJ databases">
        <title>Genomic analysis of 38 Legionella species identifies large and diverse effector repertoires.</title>
        <authorList>
            <person name="Burstein D."/>
            <person name="Amaro F."/>
            <person name="Zusman T."/>
            <person name="Lifshitz Z."/>
            <person name="Cohen O."/>
            <person name="Gilbert J.A."/>
            <person name="Pupko T."/>
            <person name="Shuman H.A."/>
            <person name="Segal G."/>
        </authorList>
    </citation>
    <scope>NUCLEOTIDE SEQUENCE [LARGE SCALE GENOMIC DNA]</scope>
    <source>
        <strain evidence="5 6">SE-32A-C8</strain>
    </source>
</reference>
<dbReference type="Gene3D" id="3.40.50.720">
    <property type="entry name" value="NAD(P)-binding Rossmann-like Domain"/>
    <property type="match status" value="1"/>
</dbReference>
<name>A0A0W0TUV9_LEGER</name>
<dbReference type="PANTHER" id="PTHR43391">
    <property type="entry name" value="RETINOL DEHYDROGENASE-RELATED"/>
    <property type="match status" value="1"/>
</dbReference>
<dbReference type="GO" id="GO:0016491">
    <property type="term" value="F:oxidoreductase activity"/>
    <property type="evidence" value="ECO:0007669"/>
    <property type="project" value="UniProtKB-KW"/>
</dbReference>
<dbReference type="PATRIC" id="fig|448.7.peg.361"/>
<dbReference type="STRING" id="448.Lery_0345"/>
<organism evidence="5 6">
    <name type="scientific">Legionella erythra</name>
    <dbReference type="NCBI Taxonomy" id="448"/>
    <lineage>
        <taxon>Bacteria</taxon>
        <taxon>Pseudomonadati</taxon>
        <taxon>Pseudomonadota</taxon>
        <taxon>Gammaproteobacteria</taxon>
        <taxon>Legionellales</taxon>
        <taxon>Legionellaceae</taxon>
        <taxon>Legionella</taxon>
    </lineage>
</organism>
<gene>
    <name evidence="5" type="ORF">Lery_0345</name>
</gene>
<dbReference type="SUPFAM" id="SSF51735">
    <property type="entry name" value="NAD(P)-binding Rossmann-fold domains"/>
    <property type="match status" value="1"/>
</dbReference>
<evidence type="ECO:0000256" key="2">
    <source>
        <dbReference type="ARBA" id="ARBA00022857"/>
    </source>
</evidence>
<evidence type="ECO:0000256" key="3">
    <source>
        <dbReference type="ARBA" id="ARBA00023002"/>
    </source>
</evidence>
<protein>
    <submittedName>
        <fullName evidence="5">Short chain dehydrogenase/reductase family oxidoreductase</fullName>
    </submittedName>
</protein>
<dbReference type="InterPro" id="IPR036291">
    <property type="entry name" value="NAD(P)-bd_dom_sf"/>
</dbReference>
<dbReference type="RefSeq" id="WP_058525524.1">
    <property type="nucleotide sequence ID" value="NZ_CAAAHY010000001.1"/>
</dbReference>
<accession>A0A0W0TUV9</accession>
<keyword evidence="4" id="KW-0812">Transmembrane</keyword>
<keyword evidence="4" id="KW-0472">Membrane</keyword>
<evidence type="ECO:0000256" key="1">
    <source>
        <dbReference type="ARBA" id="ARBA00006484"/>
    </source>
</evidence>
<keyword evidence="4" id="KW-1133">Transmembrane helix</keyword>
<dbReference type="InterPro" id="IPR002347">
    <property type="entry name" value="SDR_fam"/>
</dbReference>
<evidence type="ECO:0000313" key="5">
    <source>
        <dbReference type="EMBL" id="KTC99444.1"/>
    </source>
</evidence>
<feature type="transmembrane region" description="Helical" evidence="4">
    <location>
        <begin position="217"/>
        <end position="234"/>
    </location>
</feature>
<keyword evidence="2" id="KW-0521">NADP</keyword>
<keyword evidence="3" id="KW-0560">Oxidoreductase</keyword>
<dbReference type="Pfam" id="PF00106">
    <property type="entry name" value="adh_short"/>
    <property type="match status" value="1"/>
</dbReference>
<dbReference type="PANTHER" id="PTHR43391:SF14">
    <property type="entry name" value="DEHYDROGENASE_REDUCTASE SDR FAMILY PROTEIN 7-LIKE"/>
    <property type="match status" value="1"/>
</dbReference>
<dbReference type="AlphaFoldDB" id="A0A0W0TUV9"/>
<comment type="caution">
    <text evidence="5">The sequence shown here is derived from an EMBL/GenBank/DDBJ whole genome shotgun (WGS) entry which is preliminary data.</text>
</comment>